<dbReference type="InterPro" id="IPR050314">
    <property type="entry name" value="Glycosyl_Hydrlase_18"/>
</dbReference>
<protein>
    <recommendedName>
        <fullName evidence="3">chitinase</fullName>
        <ecNumber evidence="3">3.2.1.14</ecNumber>
    </recommendedName>
</protein>
<dbReference type="SUPFAM" id="SSF52266">
    <property type="entry name" value="SGNH hydrolase"/>
    <property type="match status" value="1"/>
</dbReference>
<dbReference type="InterPro" id="IPR001579">
    <property type="entry name" value="Glyco_hydro_18_chit_AS"/>
</dbReference>
<organism evidence="11 12">
    <name type="scientific">Petromyces alliaceus</name>
    <name type="common">Aspergillus alliaceus</name>
    <dbReference type="NCBI Taxonomy" id="209559"/>
    <lineage>
        <taxon>Eukaryota</taxon>
        <taxon>Fungi</taxon>
        <taxon>Dikarya</taxon>
        <taxon>Ascomycota</taxon>
        <taxon>Pezizomycotina</taxon>
        <taxon>Eurotiomycetes</taxon>
        <taxon>Eurotiomycetidae</taxon>
        <taxon>Eurotiales</taxon>
        <taxon>Aspergillaceae</taxon>
        <taxon>Aspergillus</taxon>
        <taxon>Aspergillus subgen. Circumdati</taxon>
    </lineage>
</organism>
<dbReference type="Proteomes" id="UP000541154">
    <property type="component" value="Unassembled WGS sequence"/>
</dbReference>
<dbReference type="SMART" id="SM00636">
    <property type="entry name" value="Glyco_18"/>
    <property type="match status" value="1"/>
</dbReference>
<keyword evidence="8" id="KW-0624">Polysaccharide degradation</keyword>
<evidence type="ECO:0000256" key="6">
    <source>
        <dbReference type="ARBA" id="ARBA00023277"/>
    </source>
</evidence>
<dbReference type="GO" id="GO:0008061">
    <property type="term" value="F:chitin binding"/>
    <property type="evidence" value="ECO:0007669"/>
    <property type="project" value="InterPro"/>
</dbReference>
<evidence type="ECO:0000313" key="11">
    <source>
        <dbReference type="EMBL" id="KAF5860394.1"/>
    </source>
</evidence>
<comment type="catalytic activity">
    <reaction evidence="1">
        <text>Random endo-hydrolysis of N-acetyl-beta-D-glucosaminide (1-&gt;4)-beta-linkages in chitin and chitodextrins.</text>
        <dbReference type="EC" id="3.2.1.14"/>
    </reaction>
</comment>
<dbReference type="Pfam" id="PF13472">
    <property type="entry name" value="Lipase_GDSL_2"/>
    <property type="match status" value="1"/>
</dbReference>
<reference evidence="11 12" key="1">
    <citation type="submission" date="2019-04" db="EMBL/GenBank/DDBJ databases">
        <title>Aspergillus burnettii sp. nov., novel species from soil in southeast Queensland.</title>
        <authorList>
            <person name="Gilchrist C.L.M."/>
            <person name="Pitt J.I."/>
            <person name="Lange L."/>
            <person name="Lacey H.J."/>
            <person name="Vuong D."/>
            <person name="Midgley D.J."/>
            <person name="Greenfield P."/>
            <person name="Bradbury M."/>
            <person name="Lacey E."/>
            <person name="Busk P.K."/>
            <person name="Pilgaard B."/>
            <person name="Chooi Y.H."/>
            <person name="Piggott A.M."/>
        </authorList>
    </citation>
    <scope>NUCLEOTIDE SEQUENCE [LARGE SCALE GENOMIC DNA]</scope>
    <source>
        <strain evidence="11 12">FRR 5400</strain>
    </source>
</reference>
<dbReference type="Pfam" id="PF18647">
    <property type="entry name" value="Fungal_lectin_2"/>
    <property type="match status" value="1"/>
</dbReference>
<evidence type="ECO:0000313" key="12">
    <source>
        <dbReference type="Proteomes" id="UP000541154"/>
    </source>
</evidence>
<dbReference type="InterPro" id="IPR013830">
    <property type="entry name" value="SGNH_hydro"/>
</dbReference>
<sequence>MITLEVEPKDIPLGIYSHINFAFASIDPKTFRIAPMTEETAKRYRTLTTLKGRQPGLEVYIALGGWDFNEPGLTRTTFSDLAASQPAQDAFFESLISFMLHNGFDGVDLDWEYPAAEDRGGRPEDFANYVTLVKRLRERLNGAPKSFGITLTLPASYWYLRGFDIANLEPHIDWFNVMTYDIHGLWDAEGKEIGAHAYAHTNLTEINMGLELLWRSNINPNRVVMGLGFYGRSFTMEDPKCMTPGCPFKKGEAPAGECTNVPGVLSATEIHKIVRNGASVSFDKEAAVKIATWNTNQWVSWDDVETLKVKIDYANKRCLGGTMVWAIDLDDGTLIKALGTAMDKKAGKIRKALTILWLALALLLEPIVGQPAHDNVSLSLNSTFMPLAPGPDPIPPPDLDPNHMGWITKWAAIGDSFTAGIGAGQLYNQNDDDKTCSRYDKSYVPLLQRVIGPSPKKFQWLACSGAKTRDILEQVKKLDNAMDLVVMTAGGNDLCLVDVLKSCIFMAWSADKCKDAIAIAEKNTKELLEPRLTEILRELEKKMKPSSGIVVVASYAQFFHDQPTEVDECAKHHRWGFPPVGGPWEGIPLDLGKRQVLNKLVQLANAGIDRTIDRMREQGVKYRLRFADWDDWASDSRVAGQFCWPGSTGEYPDDKQPNLQFFKPDTKKRAKHDEVKKREITVDKGQPEPVIEETHYSVNESLYNADPAAEVLHTLGGRDPYDRCMADHDNKRDWGFGLPDRWGKFFHPNEKGHVTIASFVLNEIVSARASLLAVDNPICNEGELDYFRCRVTGRKSLRHYAQVGLVDGTYKTYCDEVKPPENVANWHDERVFYEGTPEEHKYSIKLKNGAKHFSKQECINSFLRIVHGCDIYRDDNPLSLKHGGTWRKGDYTYDLEMGRTKRPWPVPKPTGSCFGWYYYAYARYYIKGKSWGTTDHGRALRDAAKSCVGGGLTFWEFNYFHKADSDGYEWEAKFSTPIWVLWRCFMNNKVFREIGAPDIGCRGNDFPY</sequence>
<evidence type="ECO:0000256" key="7">
    <source>
        <dbReference type="ARBA" id="ARBA00023295"/>
    </source>
</evidence>
<evidence type="ECO:0000256" key="3">
    <source>
        <dbReference type="ARBA" id="ARBA00012729"/>
    </source>
</evidence>
<comment type="similarity">
    <text evidence="2">Belongs to the glycosyl hydrolase 18 family. Chitinase class V subfamily.</text>
</comment>
<evidence type="ECO:0000256" key="1">
    <source>
        <dbReference type="ARBA" id="ARBA00000822"/>
    </source>
</evidence>
<dbReference type="Pfam" id="PF00704">
    <property type="entry name" value="Glyco_hydro_18"/>
    <property type="match status" value="1"/>
</dbReference>
<dbReference type="CDD" id="cd01823">
    <property type="entry name" value="SEST_like"/>
    <property type="match status" value="1"/>
</dbReference>
<dbReference type="InterPro" id="IPR037460">
    <property type="entry name" value="SEST-like"/>
</dbReference>
<feature type="domain" description="GH18" evidence="10">
    <location>
        <begin position="1"/>
        <end position="345"/>
    </location>
</feature>
<evidence type="ECO:0000256" key="5">
    <source>
        <dbReference type="ARBA" id="ARBA00023024"/>
    </source>
</evidence>
<dbReference type="AlphaFoldDB" id="A0A8H6A3M5"/>
<dbReference type="InterPro" id="IPR001223">
    <property type="entry name" value="Glyco_hydro18_cat"/>
</dbReference>
<gene>
    <name evidence="11" type="ORF">ETB97_001683</name>
</gene>
<keyword evidence="7 9" id="KW-0326">Glycosidase</keyword>
<dbReference type="InterPro" id="IPR036514">
    <property type="entry name" value="SGNH_hydro_sf"/>
</dbReference>
<dbReference type="Gene3D" id="3.20.20.80">
    <property type="entry name" value="Glycosidases"/>
    <property type="match status" value="1"/>
</dbReference>
<evidence type="ECO:0000256" key="8">
    <source>
        <dbReference type="ARBA" id="ARBA00023326"/>
    </source>
</evidence>
<dbReference type="PROSITE" id="PS01095">
    <property type="entry name" value="GH18_1"/>
    <property type="match status" value="1"/>
</dbReference>
<dbReference type="SUPFAM" id="SSF51445">
    <property type="entry name" value="(Trans)glycosidases"/>
    <property type="match status" value="1"/>
</dbReference>
<dbReference type="GO" id="GO:0000272">
    <property type="term" value="P:polysaccharide catabolic process"/>
    <property type="evidence" value="ECO:0007669"/>
    <property type="project" value="UniProtKB-KW"/>
</dbReference>
<dbReference type="PANTHER" id="PTHR11177:SF333">
    <property type="entry name" value="CHITINASE"/>
    <property type="match status" value="1"/>
</dbReference>
<proteinExistence type="inferred from homology"/>
<evidence type="ECO:0000259" key="10">
    <source>
        <dbReference type="PROSITE" id="PS51910"/>
    </source>
</evidence>
<keyword evidence="12" id="KW-1185">Reference proteome</keyword>
<evidence type="ECO:0000256" key="2">
    <source>
        <dbReference type="ARBA" id="ARBA00008682"/>
    </source>
</evidence>
<dbReference type="EMBL" id="SPNV01000132">
    <property type="protein sequence ID" value="KAF5860394.1"/>
    <property type="molecule type" value="Genomic_DNA"/>
</dbReference>
<dbReference type="Gene3D" id="3.10.50.10">
    <property type="match status" value="1"/>
</dbReference>
<dbReference type="InterPro" id="IPR029070">
    <property type="entry name" value="Chitinase_insertion_sf"/>
</dbReference>
<name>A0A8H6A3M5_PETAA</name>
<dbReference type="InterPro" id="IPR011583">
    <property type="entry name" value="Chitinase_II/V-like_cat"/>
</dbReference>
<evidence type="ECO:0000256" key="4">
    <source>
        <dbReference type="ARBA" id="ARBA00022801"/>
    </source>
</evidence>
<keyword evidence="5" id="KW-0146">Chitin degradation</keyword>
<dbReference type="GO" id="GO:0008843">
    <property type="term" value="F:endochitinase activity"/>
    <property type="evidence" value="ECO:0007669"/>
    <property type="project" value="UniProtKB-EC"/>
</dbReference>
<dbReference type="GO" id="GO:0016788">
    <property type="term" value="F:hydrolase activity, acting on ester bonds"/>
    <property type="evidence" value="ECO:0007669"/>
    <property type="project" value="InterPro"/>
</dbReference>
<dbReference type="PANTHER" id="PTHR11177">
    <property type="entry name" value="CHITINASE"/>
    <property type="match status" value="1"/>
</dbReference>
<dbReference type="GO" id="GO:0006032">
    <property type="term" value="P:chitin catabolic process"/>
    <property type="evidence" value="ECO:0007669"/>
    <property type="project" value="UniProtKB-KW"/>
</dbReference>
<keyword evidence="6" id="KW-0119">Carbohydrate metabolism</keyword>
<dbReference type="EC" id="3.2.1.14" evidence="3"/>
<dbReference type="InterPro" id="IPR017853">
    <property type="entry name" value="GH"/>
</dbReference>
<accession>A0A8H6A3M5</accession>
<dbReference type="PROSITE" id="PS51910">
    <property type="entry name" value="GH18_2"/>
    <property type="match status" value="1"/>
</dbReference>
<dbReference type="SUPFAM" id="SSF54556">
    <property type="entry name" value="Chitinase insertion domain"/>
    <property type="match status" value="1"/>
</dbReference>
<dbReference type="Gene3D" id="3.40.50.1110">
    <property type="entry name" value="SGNH hydrolase"/>
    <property type="match status" value="1"/>
</dbReference>
<keyword evidence="4 9" id="KW-0378">Hydrolase</keyword>
<evidence type="ECO:0000256" key="9">
    <source>
        <dbReference type="RuleBase" id="RU000489"/>
    </source>
</evidence>
<comment type="caution">
    <text evidence="11">The sequence shown here is derived from an EMBL/GenBank/DDBJ whole genome shotgun (WGS) entry which is preliminary data.</text>
</comment>